<feature type="domain" description="Kinesin-like" evidence="1">
    <location>
        <begin position="288"/>
        <end position="349"/>
    </location>
</feature>
<sequence>MALRSLRRTVPSRRPLGRASQEGDQQERRLDCVVKILQATGLPRHLSNFVFCQYHFWGQEEPVFIAPEMAACSSSSSSSRDPQCTVVFDSAQEFSVPVSEEFVEFLSEGAVAIEVYGHKQANPRRNLALWDLGVIQAKTRSLRERWSEVTRRLEMWVQLRELNEAGEFTGCGGASRQRCAHRRGLPAATDKSEDDVERESQLLECRLTLTEERNAVLVPSAGSGIPGAPVERVPVPGMETHVPVLFLDLSADDFQSSISAPLAGGLDSLLSGEDDDEFFDLHIVKYHESEVKVEASWDSTVHECPQLSRVTAADQRVYLTVKAVVQLSHPAHMQLVLRKRICVSITGRQVSGPEA</sequence>
<gene>
    <name evidence="2" type="ORF">fugu_017341</name>
</gene>
<dbReference type="AlphaFoldDB" id="A0A4Z2BRN5"/>
<evidence type="ECO:0000313" key="2">
    <source>
        <dbReference type="EMBL" id="TNM94582.1"/>
    </source>
</evidence>
<evidence type="ECO:0000313" key="3">
    <source>
        <dbReference type="Proteomes" id="UP000516260"/>
    </source>
</evidence>
<accession>A0A4Z2BRN5</accession>
<dbReference type="InterPro" id="IPR022164">
    <property type="entry name" value="Kinesin-like"/>
</dbReference>
<proteinExistence type="predicted"/>
<dbReference type="Proteomes" id="UP000516260">
    <property type="component" value="Chromosome 19"/>
</dbReference>
<organism evidence="2 3">
    <name type="scientific">Takifugu bimaculatus</name>
    <dbReference type="NCBI Taxonomy" id="433685"/>
    <lineage>
        <taxon>Eukaryota</taxon>
        <taxon>Metazoa</taxon>
        <taxon>Chordata</taxon>
        <taxon>Craniata</taxon>
        <taxon>Vertebrata</taxon>
        <taxon>Euteleostomi</taxon>
        <taxon>Actinopterygii</taxon>
        <taxon>Neopterygii</taxon>
        <taxon>Teleostei</taxon>
        <taxon>Neoteleostei</taxon>
        <taxon>Acanthomorphata</taxon>
        <taxon>Eupercaria</taxon>
        <taxon>Tetraodontiformes</taxon>
        <taxon>Tetradontoidea</taxon>
        <taxon>Tetraodontidae</taxon>
        <taxon>Takifugu</taxon>
    </lineage>
</organism>
<dbReference type="Pfam" id="PF12473">
    <property type="entry name" value="DUF3694"/>
    <property type="match status" value="1"/>
</dbReference>
<reference evidence="2 3" key="1">
    <citation type="submission" date="2019-04" db="EMBL/GenBank/DDBJ databases">
        <title>The sequence and de novo assembly of Takifugu bimaculatus genome using PacBio and Hi-C technologies.</title>
        <authorList>
            <person name="Xu P."/>
            <person name="Liu B."/>
            <person name="Zhou Z."/>
        </authorList>
    </citation>
    <scope>NUCLEOTIDE SEQUENCE [LARGE SCALE GENOMIC DNA]</scope>
    <source>
        <strain evidence="2">TB-2018</strain>
        <tissue evidence="2">Muscle</tissue>
    </source>
</reference>
<name>A0A4Z2BRN5_9TELE</name>
<keyword evidence="3" id="KW-1185">Reference proteome</keyword>
<evidence type="ECO:0000259" key="1">
    <source>
        <dbReference type="Pfam" id="PF12473"/>
    </source>
</evidence>
<comment type="caution">
    <text evidence="2">The sequence shown here is derived from an EMBL/GenBank/DDBJ whole genome shotgun (WGS) entry which is preliminary data.</text>
</comment>
<dbReference type="EMBL" id="SWLE01000011">
    <property type="protein sequence ID" value="TNM94582.1"/>
    <property type="molecule type" value="Genomic_DNA"/>
</dbReference>
<protein>
    <recommendedName>
        <fullName evidence="1">Kinesin-like domain-containing protein</fullName>
    </recommendedName>
</protein>